<keyword evidence="1" id="KW-1133">Transmembrane helix</keyword>
<dbReference type="InterPro" id="IPR006542">
    <property type="entry name" value="DUF1093"/>
</dbReference>
<evidence type="ECO:0000256" key="1">
    <source>
        <dbReference type="SAM" id="Phobius"/>
    </source>
</evidence>
<dbReference type="EMBL" id="CP048268">
    <property type="protein sequence ID" value="QYN52926.1"/>
    <property type="molecule type" value="Genomic_DNA"/>
</dbReference>
<name>A0ABX8W5A2_9LACO</name>
<feature type="transmembrane region" description="Helical" evidence="1">
    <location>
        <begin position="12"/>
        <end position="29"/>
    </location>
</feature>
<reference evidence="2 3" key="1">
    <citation type="submission" date="2020-01" db="EMBL/GenBank/DDBJ databases">
        <title>Vast differences in strain-level diversity in the gut microbiota of two closely related honey bee species.</title>
        <authorList>
            <person name="Ellegaard K.M."/>
            <person name="Suenami S."/>
            <person name="Miyazaki R."/>
            <person name="Engel P."/>
        </authorList>
    </citation>
    <scope>NUCLEOTIDE SEQUENCE [LARGE SCALE GENOMIC DNA]</scope>
    <source>
        <strain evidence="2 3">ESL0416</strain>
    </source>
</reference>
<sequence>MRRINMTSKKLKIIIVTAIVLLLCVPFVFHNSISDRFNPLITETISYAEVPQNTQKYYSVQSFNPKNGKLLPYKIKYVGGYSPNEKYIAIDHKGQYVRSIEYISKKEFLAAKKRAE</sequence>
<keyword evidence="3" id="KW-1185">Reference proteome</keyword>
<gene>
    <name evidence="2" type="ORF">GYM71_05625</name>
</gene>
<dbReference type="Proteomes" id="UP000826550">
    <property type="component" value="Chromosome"/>
</dbReference>
<proteinExistence type="predicted"/>
<organism evidence="2 3">
    <name type="scientific">Lactobacillus panisapium</name>
    <dbReference type="NCBI Taxonomy" id="2012495"/>
    <lineage>
        <taxon>Bacteria</taxon>
        <taxon>Bacillati</taxon>
        <taxon>Bacillota</taxon>
        <taxon>Bacilli</taxon>
        <taxon>Lactobacillales</taxon>
        <taxon>Lactobacillaceae</taxon>
        <taxon>Lactobacillus</taxon>
    </lineage>
</organism>
<accession>A0ABX8W5A2</accession>
<protein>
    <submittedName>
        <fullName evidence="2">YxeA family protein</fullName>
    </submittedName>
</protein>
<keyword evidence="1" id="KW-0812">Transmembrane</keyword>
<evidence type="ECO:0000313" key="2">
    <source>
        <dbReference type="EMBL" id="QYN52926.1"/>
    </source>
</evidence>
<dbReference type="NCBIfam" id="TIGR01655">
    <property type="entry name" value="yxeA_fam"/>
    <property type="match status" value="1"/>
</dbReference>
<evidence type="ECO:0000313" key="3">
    <source>
        <dbReference type="Proteomes" id="UP000826550"/>
    </source>
</evidence>
<keyword evidence="1" id="KW-0472">Membrane</keyword>